<dbReference type="InterPro" id="IPR051781">
    <property type="entry name" value="Metallo-dep_Hydrolase"/>
</dbReference>
<name>D5HAI6_SALRM</name>
<dbReference type="Gene3D" id="2.30.40.10">
    <property type="entry name" value="Urease, subunit C, domain 1"/>
    <property type="match status" value="1"/>
</dbReference>
<dbReference type="AlphaFoldDB" id="D5HAI6"/>
<feature type="domain" description="Amidohydrolase-related" evidence="2">
    <location>
        <begin position="400"/>
        <end position="493"/>
    </location>
</feature>
<dbReference type="Proteomes" id="UP000000933">
    <property type="component" value="Chromosome"/>
</dbReference>
<dbReference type="HOGENOM" id="CLU_026493_0_0_10"/>
<feature type="compositionally biased region" description="Acidic residues" evidence="1">
    <location>
        <begin position="140"/>
        <end position="149"/>
    </location>
</feature>
<reference evidence="3 4" key="1">
    <citation type="journal article" date="2010" name="ISME J.">
        <title>Fine-scale evolution: genomic, phenotypic and ecological differentiation in two coexisting Salinibacter ruber strains.</title>
        <authorList>
            <person name="Pena A."/>
            <person name="Teeling H."/>
            <person name="Huerta-Cepas J."/>
            <person name="Santos F."/>
            <person name="Yarza P."/>
            <person name="Brito-Echeverria J."/>
            <person name="Lucio M."/>
            <person name="Schmitt-Kopplin P."/>
            <person name="Meseguer I."/>
            <person name="Schenowitz C."/>
            <person name="Dossat C."/>
            <person name="Barbe V."/>
            <person name="Dopazo J."/>
            <person name="Rossello-Mora R."/>
            <person name="Schuler M."/>
            <person name="Glockner F.O."/>
            <person name="Amann R."/>
            <person name="Gabaldon T."/>
            <person name="Anton J."/>
        </authorList>
    </citation>
    <scope>NUCLEOTIDE SEQUENCE [LARGE SCALE GENOMIC DNA]</scope>
    <source>
        <strain evidence="3 4">M8</strain>
    </source>
</reference>
<feature type="region of interest" description="Disordered" evidence="1">
    <location>
        <begin position="569"/>
        <end position="614"/>
    </location>
</feature>
<dbReference type="SUPFAM" id="SSF51338">
    <property type="entry name" value="Composite domain of metallo-dependent hydrolases"/>
    <property type="match status" value="1"/>
</dbReference>
<gene>
    <name evidence="3" type="ordered locus">SRM_02120</name>
</gene>
<dbReference type="PANTHER" id="PTHR43135:SF3">
    <property type="entry name" value="ALPHA-D-RIBOSE 1-METHYLPHOSPHONATE 5-TRIPHOSPHATE DIPHOSPHATASE"/>
    <property type="match status" value="1"/>
</dbReference>
<dbReference type="PANTHER" id="PTHR43135">
    <property type="entry name" value="ALPHA-D-RIBOSE 1-METHYLPHOSPHONATE 5-TRIPHOSPHATE DIPHOSPHATASE"/>
    <property type="match status" value="1"/>
</dbReference>
<feature type="region of interest" description="Disordered" evidence="1">
    <location>
        <begin position="137"/>
        <end position="168"/>
    </location>
</feature>
<dbReference type="Pfam" id="PF01979">
    <property type="entry name" value="Amidohydro_1"/>
    <property type="match status" value="1"/>
</dbReference>
<dbReference type="EMBL" id="FP565814">
    <property type="protein sequence ID" value="CBH25041.1"/>
    <property type="molecule type" value="Genomic_DNA"/>
</dbReference>
<sequence>MDGRMDATTRMTLSVGALMFRMIWFPAPHWTHAARMTASTFRRYGFGLLSLVLLVLPSRLAAQDYEVPTVTDTYALQNARVVQAPGQVLESATVVVRDGVIDAVGPDAEVPYDARTIEADSLVVYAGFIDGLSHAGVEMPEGEDTDVEDPGNPPPDAAGIQPDRSVRPFLSPDESALQSLRKAGFTLGHVAPEGQMLPGASAHVFYGGETANDMVLEAGPTLFAQLQTADGYVYPATGMAVIAQMRQLYREAERRQQLEAAYERDPTGRPQPPQDPQHSALFSVLDGEQPLAFYADEALSLHRILALHQELDFPLVLAGLGESHELVDALQAVDAPLFLTLDLPEEPTRSTGQDTTTADTTSTPSRYYNPDLQVPSHETVAEEEENLELRHAMERQDYLETAATLHDAGLEFGFTTREADPGDVRGNLRTMIDQGLPEQTALAALTTRPAAQLGLDDRLGTVEAGKIANLVVTDGSYFAEDTKVTHVFVDGRLYDYSADGSDEGEVSGDVSAVLGTWSYTLDTPQGELSGEVTIEGDQSGLDGTFVGPQGDEQPLQSVSFDGTTLSFTVDSPQGGSVSVSVTVEGDTFDGSASTSGGSFPISGERTSGPNATQK</sequence>
<evidence type="ECO:0000256" key="1">
    <source>
        <dbReference type="SAM" id="MobiDB-lite"/>
    </source>
</evidence>
<dbReference type="Gene3D" id="3.20.20.140">
    <property type="entry name" value="Metal-dependent hydrolases"/>
    <property type="match status" value="1"/>
</dbReference>
<proteinExistence type="predicted"/>
<feature type="compositionally biased region" description="Low complexity" evidence="1">
    <location>
        <begin position="349"/>
        <end position="363"/>
    </location>
</feature>
<accession>D5HAI6</accession>
<feature type="region of interest" description="Disordered" evidence="1">
    <location>
        <begin position="344"/>
        <end position="371"/>
    </location>
</feature>
<protein>
    <submittedName>
        <fullName evidence="3">Amidohydrolase family protein</fullName>
    </submittedName>
</protein>
<dbReference type="SUPFAM" id="SSF51556">
    <property type="entry name" value="Metallo-dependent hydrolases"/>
    <property type="match status" value="1"/>
</dbReference>
<organism evidence="3 4">
    <name type="scientific">Salinibacter ruber (strain M8)</name>
    <dbReference type="NCBI Taxonomy" id="761659"/>
    <lineage>
        <taxon>Bacteria</taxon>
        <taxon>Pseudomonadati</taxon>
        <taxon>Rhodothermota</taxon>
        <taxon>Rhodothermia</taxon>
        <taxon>Rhodothermales</taxon>
        <taxon>Salinibacteraceae</taxon>
        <taxon>Salinibacter</taxon>
    </lineage>
</organism>
<feature type="compositionally biased region" description="Polar residues" evidence="1">
    <location>
        <begin position="604"/>
        <end position="614"/>
    </location>
</feature>
<evidence type="ECO:0000313" key="3">
    <source>
        <dbReference type="EMBL" id="CBH25041.1"/>
    </source>
</evidence>
<evidence type="ECO:0000259" key="2">
    <source>
        <dbReference type="Pfam" id="PF01979"/>
    </source>
</evidence>
<dbReference type="KEGG" id="srm:SRM_02120"/>
<dbReference type="InterPro" id="IPR011059">
    <property type="entry name" value="Metal-dep_hydrolase_composite"/>
</dbReference>
<dbReference type="InterPro" id="IPR006680">
    <property type="entry name" value="Amidohydro-rel"/>
</dbReference>
<dbReference type="InterPro" id="IPR032466">
    <property type="entry name" value="Metal_Hydrolase"/>
</dbReference>
<reference evidence="4" key="2">
    <citation type="submission" date="2010-04" db="EMBL/GenBank/DDBJ databases">
        <title>Genome sequence of Salinibacter ruber M8.</title>
        <authorList>
            <consortium name="Genoscope"/>
        </authorList>
    </citation>
    <scope>NUCLEOTIDE SEQUENCE [LARGE SCALE GENOMIC DNA]</scope>
    <source>
        <strain evidence="4">M8</strain>
    </source>
</reference>
<dbReference type="GO" id="GO:0016810">
    <property type="term" value="F:hydrolase activity, acting on carbon-nitrogen (but not peptide) bonds"/>
    <property type="evidence" value="ECO:0007669"/>
    <property type="project" value="InterPro"/>
</dbReference>
<evidence type="ECO:0000313" key="4">
    <source>
        <dbReference type="Proteomes" id="UP000000933"/>
    </source>
</evidence>